<dbReference type="EMBL" id="CP045897">
    <property type="protein sequence ID" value="QQP51770.1"/>
    <property type="molecule type" value="Genomic_DNA"/>
</dbReference>
<keyword evidence="3" id="KW-1185">Reference proteome</keyword>
<protein>
    <submittedName>
        <fullName evidence="2">Uncharacterized protein</fullName>
    </submittedName>
</protein>
<feature type="region of interest" description="Disordered" evidence="1">
    <location>
        <begin position="35"/>
        <end position="58"/>
    </location>
</feature>
<name>A0A7T8HKV5_CALRO</name>
<evidence type="ECO:0000313" key="2">
    <source>
        <dbReference type="EMBL" id="QQP51770.1"/>
    </source>
</evidence>
<sequence>MITHKLQGPHHFDLMCLEDQTKETFIDYYAMEGENKSSPFSQDEEGHWKRARRRTLRI</sequence>
<reference evidence="3" key="1">
    <citation type="submission" date="2021-01" db="EMBL/GenBank/DDBJ databases">
        <title>Caligus Genome Assembly.</title>
        <authorList>
            <person name="Gallardo-Escarate C."/>
        </authorList>
    </citation>
    <scope>NUCLEOTIDE SEQUENCE [LARGE SCALE GENOMIC DNA]</scope>
</reference>
<feature type="compositionally biased region" description="Basic residues" evidence="1">
    <location>
        <begin position="49"/>
        <end position="58"/>
    </location>
</feature>
<evidence type="ECO:0000256" key="1">
    <source>
        <dbReference type="SAM" id="MobiDB-lite"/>
    </source>
</evidence>
<evidence type="ECO:0000313" key="3">
    <source>
        <dbReference type="Proteomes" id="UP000595437"/>
    </source>
</evidence>
<dbReference type="AlphaFoldDB" id="A0A7T8HKV5"/>
<dbReference type="Proteomes" id="UP000595437">
    <property type="component" value="Chromosome 8"/>
</dbReference>
<proteinExistence type="predicted"/>
<accession>A0A7T8HKV5</accession>
<organism evidence="2 3">
    <name type="scientific">Caligus rogercresseyi</name>
    <name type="common">Sea louse</name>
    <dbReference type="NCBI Taxonomy" id="217165"/>
    <lineage>
        <taxon>Eukaryota</taxon>
        <taxon>Metazoa</taxon>
        <taxon>Ecdysozoa</taxon>
        <taxon>Arthropoda</taxon>
        <taxon>Crustacea</taxon>
        <taxon>Multicrustacea</taxon>
        <taxon>Hexanauplia</taxon>
        <taxon>Copepoda</taxon>
        <taxon>Siphonostomatoida</taxon>
        <taxon>Caligidae</taxon>
        <taxon>Caligus</taxon>
    </lineage>
</organism>
<gene>
    <name evidence="2" type="ORF">FKW44_013216</name>
</gene>